<protein>
    <recommendedName>
        <fullName evidence="2">RNA 2',3'-cyclic phosphodiesterase</fullName>
    </recommendedName>
</protein>
<comment type="caution">
    <text evidence="1">The sequence shown here is derived from an EMBL/GenBank/DDBJ whole genome shotgun (WGS) entry which is preliminary data.</text>
</comment>
<dbReference type="EMBL" id="VSSQ01007860">
    <property type="protein sequence ID" value="MPM37192.1"/>
    <property type="molecule type" value="Genomic_DNA"/>
</dbReference>
<proteinExistence type="predicted"/>
<name>A0A644Z8P8_9ZZZZ</name>
<sequence>MTNENLYFLKVDLLSSDIEYLRQITRRVKDIANVGEFNDDFHLTVENSLYCPRKSIRNNLDTWLEMNSQFKFTLDSVDSFLSRTAGIIYLTSSSSEETDRMSDFHYGIHELIKSTNPNKQNNYRYIPHITLLREVPTERVSQLIDIFLQELVPFTINISEVTIRETKANGQETTTRHQLGGN</sequence>
<dbReference type="AlphaFoldDB" id="A0A644Z8P8"/>
<gene>
    <name evidence="1" type="ORF">SDC9_83799</name>
</gene>
<reference evidence="1" key="1">
    <citation type="submission" date="2019-08" db="EMBL/GenBank/DDBJ databases">
        <authorList>
            <person name="Kucharzyk K."/>
            <person name="Murdoch R.W."/>
            <person name="Higgins S."/>
            <person name="Loffler F."/>
        </authorList>
    </citation>
    <scope>NUCLEOTIDE SEQUENCE</scope>
</reference>
<organism evidence="1">
    <name type="scientific">bioreactor metagenome</name>
    <dbReference type="NCBI Taxonomy" id="1076179"/>
    <lineage>
        <taxon>unclassified sequences</taxon>
        <taxon>metagenomes</taxon>
        <taxon>ecological metagenomes</taxon>
    </lineage>
</organism>
<dbReference type="SUPFAM" id="SSF55144">
    <property type="entry name" value="LigT-like"/>
    <property type="match status" value="1"/>
</dbReference>
<evidence type="ECO:0008006" key="2">
    <source>
        <dbReference type="Google" id="ProtNLM"/>
    </source>
</evidence>
<dbReference type="InterPro" id="IPR009097">
    <property type="entry name" value="Cyclic_Pdiesterase"/>
</dbReference>
<accession>A0A644Z8P8</accession>
<evidence type="ECO:0000313" key="1">
    <source>
        <dbReference type="EMBL" id="MPM37192.1"/>
    </source>
</evidence>
<dbReference type="Gene3D" id="3.90.1140.10">
    <property type="entry name" value="Cyclic phosphodiesterase"/>
    <property type="match status" value="1"/>
</dbReference>
<dbReference type="Pfam" id="PF13563">
    <property type="entry name" value="2_5_RNA_ligase2"/>
    <property type="match status" value="1"/>
</dbReference>